<reference evidence="2 3" key="1">
    <citation type="submission" date="2020-05" db="EMBL/GenBank/DDBJ databases">
        <title>MicrobeNet Type strains.</title>
        <authorList>
            <person name="Nicholson A.C."/>
        </authorList>
    </citation>
    <scope>NUCLEOTIDE SEQUENCE [LARGE SCALE GENOMIC DNA]</scope>
    <source>
        <strain evidence="2 3">JCM 3224</strain>
    </source>
</reference>
<organism evidence="2 3">
    <name type="scientific">Nocardia uniformis</name>
    <dbReference type="NCBI Taxonomy" id="53432"/>
    <lineage>
        <taxon>Bacteria</taxon>
        <taxon>Bacillati</taxon>
        <taxon>Actinomycetota</taxon>
        <taxon>Actinomycetes</taxon>
        <taxon>Mycobacteriales</taxon>
        <taxon>Nocardiaceae</taxon>
        <taxon>Nocardia</taxon>
    </lineage>
</organism>
<gene>
    <name evidence="2" type="ORF">HLB23_15395</name>
</gene>
<accession>A0A849BY82</accession>
<comment type="caution">
    <text evidence="2">The sequence shown here is derived from an EMBL/GenBank/DDBJ whole genome shotgun (WGS) entry which is preliminary data.</text>
</comment>
<evidence type="ECO:0000313" key="2">
    <source>
        <dbReference type="EMBL" id="NNH71234.1"/>
    </source>
</evidence>
<dbReference type="EMBL" id="JABELX010000005">
    <property type="protein sequence ID" value="NNH71234.1"/>
    <property type="molecule type" value="Genomic_DNA"/>
</dbReference>
<dbReference type="RefSeq" id="WP_157552917.1">
    <property type="nucleotide sequence ID" value="NZ_JABELX010000005.1"/>
</dbReference>
<dbReference type="AlphaFoldDB" id="A0A849BY82"/>
<keyword evidence="1" id="KW-1133">Transmembrane helix</keyword>
<sequence length="113" mass="12093">MAYMEGSWAAGILPGIFTMPIGLLLAIQTVIWRSQAKRLAAVGVDAIAEVLTATIRPGGETNDTAELTIRLSGPTFETFEASCELGVRGRSYEVGDRLDAVVDPSDKTFAIFD</sequence>
<protein>
    <submittedName>
        <fullName evidence="2">Uncharacterized protein</fullName>
    </submittedName>
</protein>
<dbReference type="Proteomes" id="UP000586827">
    <property type="component" value="Unassembled WGS sequence"/>
</dbReference>
<evidence type="ECO:0000256" key="1">
    <source>
        <dbReference type="SAM" id="Phobius"/>
    </source>
</evidence>
<feature type="transmembrane region" description="Helical" evidence="1">
    <location>
        <begin position="6"/>
        <end position="27"/>
    </location>
</feature>
<evidence type="ECO:0000313" key="3">
    <source>
        <dbReference type="Proteomes" id="UP000586827"/>
    </source>
</evidence>
<keyword evidence="1" id="KW-0812">Transmembrane</keyword>
<keyword evidence="3" id="KW-1185">Reference proteome</keyword>
<proteinExistence type="predicted"/>
<name>A0A849BY82_9NOCA</name>
<keyword evidence="1" id="KW-0472">Membrane</keyword>